<comment type="similarity">
    <text evidence="7">Belongs to the DNA polymerase HolA subunit family.</text>
</comment>
<dbReference type="InterPro" id="IPR010372">
    <property type="entry name" value="DNA_pol3_delta_N"/>
</dbReference>
<sequence length="311" mass="36128">MIIFLYGQDSYRSREKLKEIIEQYKIKHKSGLNLVQIDAKGGDFKDLFDNLKIASMFDEKKLIILKDIFSNQKFGEGLLKEIKILKDSKDIIVIFEKEEIDQRTKLFKVLIKFAKCQKFSFLDGRGLKLWLKKESEKYGLKIDPLAEAALLSYVGNDLWQLKNEIKKLADFKPGKLIKKEDVVLQVRPKIENDIFKTIDSLASKNKKQAIDLLYKHIENGDSPLYLLSMIGYQFRNLLIIKELQEEKKPYAIIVKKSGLHPFVAQKSYYLCSQFSFSQLKKIYQKIFQADLEIKTGKIDAETALDLLIAEI</sequence>
<dbReference type="PANTHER" id="PTHR34388:SF1">
    <property type="entry name" value="DNA POLYMERASE III SUBUNIT DELTA"/>
    <property type="match status" value="1"/>
</dbReference>
<proteinExistence type="inferred from homology"/>
<reference evidence="11 12" key="1">
    <citation type="journal article" date="2016" name="Nat. Commun.">
        <title>Thousands of microbial genomes shed light on interconnected biogeochemical processes in an aquifer system.</title>
        <authorList>
            <person name="Anantharaman K."/>
            <person name="Brown C.T."/>
            <person name="Hug L.A."/>
            <person name="Sharon I."/>
            <person name="Castelle C.J."/>
            <person name="Probst A.J."/>
            <person name="Thomas B.C."/>
            <person name="Singh A."/>
            <person name="Wilkins M.J."/>
            <person name="Karaoz U."/>
            <person name="Brodie E.L."/>
            <person name="Williams K.H."/>
            <person name="Hubbard S.S."/>
            <person name="Banfield J.F."/>
        </authorList>
    </citation>
    <scope>NUCLEOTIDE SEQUENCE [LARGE SCALE GENOMIC DNA]</scope>
</reference>
<evidence type="ECO:0000256" key="4">
    <source>
        <dbReference type="ARBA" id="ARBA00022695"/>
    </source>
</evidence>
<comment type="catalytic activity">
    <reaction evidence="8">
        <text>DNA(n) + a 2'-deoxyribonucleoside 5'-triphosphate = DNA(n+1) + diphosphate</text>
        <dbReference type="Rhea" id="RHEA:22508"/>
        <dbReference type="Rhea" id="RHEA-COMP:17339"/>
        <dbReference type="Rhea" id="RHEA-COMP:17340"/>
        <dbReference type="ChEBI" id="CHEBI:33019"/>
        <dbReference type="ChEBI" id="CHEBI:61560"/>
        <dbReference type="ChEBI" id="CHEBI:173112"/>
        <dbReference type="EC" id="2.7.7.7"/>
    </reaction>
</comment>
<dbReference type="EC" id="2.7.7.7" evidence="1"/>
<evidence type="ECO:0000256" key="6">
    <source>
        <dbReference type="ARBA" id="ARBA00022932"/>
    </source>
</evidence>
<dbReference type="GO" id="GO:0009360">
    <property type="term" value="C:DNA polymerase III complex"/>
    <property type="evidence" value="ECO:0007669"/>
    <property type="project" value="InterPro"/>
</dbReference>
<evidence type="ECO:0000259" key="10">
    <source>
        <dbReference type="Pfam" id="PF21694"/>
    </source>
</evidence>
<name>A0A1G2HR29_9BACT</name>
<dbReference type="SUPFAM" id="SSF48019">
    <property type="entry name" value="post-AAA+ oligomerization domain-like"/>
    <property type="match status" value="1"/>
</dbReference>
<keyword evidence="3" id="KW-0808">Transferase</keyword>
<keyword evidence="6" id="KW-0239">DNA-directed DNA polymerase</keyword>
<dbReference type="Gene3D" id="3.40.50.300">
    <property type="entry name" value="P-loop containing nucleotide triphosphate hydrolases"/>
    <property type="match status" value="1"/>
</dbReference>
<organism evidence="11 12">
    <name type="scientific">Candidatus Staskawiczbacteria bacterium RIFCSPHIGHO2_01_FULL_36_16</name>
    <dbReference type="NCBI Taxonomy" id="1802200"/>
    <lineage>
        <taxon>Bacteria</taxon>
        <taxon>Candidatus Staskawicziibacteriota</taxon>
    </lineage>
</organism>
<dbReference type="InterPro" id="IPR008921">
    <property type="entry name" value="DNA_pol3_clamp-load_cplx_C"/>
</dbReference>
<dbReference type="Gene3D" id="1.10.8.60">
    <property type="match status" value="1"/>
</dbReference>
<protein>
    <recommendedName>
        <fullName evidence="2">DNA polymerase III subunit delta</fullName>
        <ecNumber evidence="1">2.7.7.7</ecNumber>
    </recommendedName>
</protein>
<evidence type="ECO:0000313" key="11">
    <source>
        <dbReference type="EMBL" id="OGZ64994.1"/>
    </source>
</evidence>
<dbReference type="Proteomes" id="UP000177190">
    <property type="component" value="Unassembled WGS sequence"/>
</dbReference>
<evidence type="ECO:0000313" key="12">
    <source>
        <dbReference type="Proteomes" id="UP000177190"/>
    </source>
</evidence>
<keyword evidence="5" id="KW-0235">DNA replication</keyword>
<dbReference type="NCBIfam" id="TIGR01128">
    <property type="entry name" value="holA"/>
    <property type="match status" value="1"/>
</dbReference>
<evidence type="ECO:0000259" key="9">
    <source>
        <dbReference type="Pfam" id="PF06144"/>
    </source>
</evidence>
<comment type="caution">
    <text evidence="11">The sequence shown here is derived from an EMBL/GenBank/DDBJ whole genome shotgun (WGS) entry which is preliminary data.</text>
</comment>
<dbReference type="STRING" id="1802200.A2812_01870"/>
<feature type="domain" description="DNA polymerase III delta subunit-like C-terminal" evidence="10">
    <location>
        <begin position="191"/>
        <end position="310"/>
    </location>
</feature>
<evidence type="ECO:0000256" key="3">
    <source>
        <dbReference type="ARBA" id="ARBA00022679"/>
    </source>
</evidence>
<keyword evidence="4" id="KW-0548">Nucleotidyltransferase</keyword>
<dbReference type="SUPFAM" id="SSF52540">
    <property type="entry name" value="P-loop containing nucleoside triphosphate hydrolases"/>
    <property type="match status" value="1"/>
</dbReference>
<feature type="domain" description="DNA polymerase III delta N-terminal" evidence="9">
    <location>
        <begin position="4"/>
        <end position="114"/>
    </location>
</feature>
<dbReference type="InterPro" id="IPR027417">
    <property type="entry name" value="P-loop_NTPase"/>
</dbReference>
<evidence type="ECO:0000256" key="8">
    <source>
        <dbReference type="ARBA" id="ARBA00049244"/>
    </source>
</evidence>
<dbReference type="GO" id="GO:0003887">
    <property type="term" value="F:DNA-directed DNA polymerase activity"/>
    <property type="evidence" value="ECO:0007669"/>
    <property type="project" value="UniProtKB-KW"/>
</dbReference>
<dbReference type="InterPro" id="IPR048466">
    <property type="entry name" value="DNA_pol3_delta-like_C"/>
</dbReference>
<evidence type="ECO:0000256" key="5">
    <source>
        <dbReference type="ARBA" id="ARBA00022705"/>
    </source>
</evidence>
<dbReference type="GO" id="GO:0003677">
    <property type="term" value="F:DNA binding"/>
    <property type="evidence" value="ECO:0007669"/>
    <property type="project" value="InterPro"/>
</dbReference>
<dbReference type="AlphaFoldDB" id="A0A1G2HR29"/>
<dbReference type="Pfam" id="PF21694">
    <property type="entry name" value="DNA_pol3_delta_C"/>
    <property type="match status" value="1"/>
</dbReference>
<dbReference type="Gene3D" id="1.20.272.10">
    <property type="match status" value="1"/>
</dbReference>
<dbReference type="GO" id="GO:0006261">
    <property type="term" value="P:DNA-templated DNA replication"/>
    <property type="evidence" value="ECO:0007669"/>
    <property type="project" value="TreeGrafter"/>
</dbReference>
<dbReference type="PANTHER" id="PTHR34388">
    <property type="entry name" value="DNA POLYMERASE III SUBUNIT DELTA"/>
    <property type="match status" value="1"/>
</dbReference>
<gene>
    <name evidence="11" type="ORF">A2812_01870</name>
</gene>
<dbReference type="InterPro" id="IPR005790">
    <property type="entry name" value="DNA_polIII_delta"/>
</dbReference>
<dbReference type="EMBL" id="MHOM01000016">
    <property type="protein sequence ID" value="OGZ64994.1"/>
    <property type="molecule type" value="Genomic_DNA"/>
</dbReference>
<evidence type="ECO:0000256" key="2">
    <source>
        <dbReference type="ARBA" id="ARBA00017703"/>
    </source>
</evidence>
<evidence type="ECO:0000256" key="1">
    <source>
        <dbReference type="ARBA" id="ARBA00012417"/>
    </source>
</evidence>
<evidence type="ECO:0000256" key="7">
    <source>
        <dbReference type="ARBA" id="ARBA00034754"/>
    </source>
</evidence>
<dbReference type="Pfam" id="PF06144">
    <property type="entry name" value="DNA_pol3_delta"/>
    <property type="match status" value="1"/>
</dbReference>
<accession>A0A1G2HR29</accession>